<evidence type="ECO:0000256" key="10">
    <source>
        <dbReference type="ARBA" id="ARBA00048048"/>
    </source>
</evidence>
<dbReference type="Pfam" id="PF01529">
    <property type="entry name" value="DHHC"/>
    <property type="match status" value="1"/>
</dbReference>
<sequence>MATATAEGEEMMQLPVAAVPLMMDDEEVAKSVPSTSPTANGGAGSGRGVSDGVAGADAASGDAGGTAIEGGEGAMGEPSTSTLEVEVKAKGSAKEGVKRRYESWPGNETFFCDGACVTGPYYWGIVGTCLLILIPCVVFVVFVAWPLYEDLRDSDSGGGSKEIGAYVLLAVSIALPCLSLSSLFCSGCMDPGIIPRAPAPLGNTDHIARTRHVEVNGHMVLVRYNDTCNFYQPPRAHHCSVLNDCIERFDHYCPWVGTTIGKRNYRFYLIFVFSCTVLCVFTFACSAYLVKIRSDDPDTSVGEAIRGEPGALFMMAYVFIGIWFVGGLSGFHIYLLSRNQTTYENIRYSYDRNSANPYNKGCLANWAEVFCVRVPARNCDFTQVMPEKEENPTAAL</sequence>
<dbReference type="GO" id="GO:0005783">
    <property type="term" value="C:endoplasmic reticulum"/>
    <property type="evidence" value="ECO:0007669"/>
    <property type="project" value="TreeGrafter"/>
</dbReference>
<evidence type="ECO:0000313" key="14">
    <source>
        <dbReference type="EMBL" id="WZN59970.1"/>
    </source>
</evidence>
<dbReference type="EC" id="2.3.1.225" evidence="11"/>
<feature type="compositionally biased region" description="Low complexity" evidence="12">
    <location>
        <begin position="50"/>
        <end position="61"/>
    </location>
</feature>
<keyword evidence="5 11" id="KW-1133">Transmembrane helix</keyword>
<keyword evidence="3 11" id="KW-0808">Transferase</keyword>
<evidence type="ECO:0000259" key="13">
    <source>
        <dbReference type="Pfam" id="PF01529"/>
    </source>
</evidence>
<dbReference type="PANTHER" id="PTHR22883:SF43">
    <property type="entry name" value="PALMITOYLTRANSFERASE APP"/>
    <property type="match status" value="1"/>
</dbReference>
<reference evidence="14 15" key="1">
    <citation type="submission" date="2024-03" db="EMBL/GenBank/DDBJ databases">
        <title>Complete genome sequence of the green alga Chloropicon roscoffensis RCC1871.</title>
        <authorList>
            <person name="Lemieux C."/>
            <person name="Pombert J.-F."/>
            <person name="Otis C."/>
            <person name="Turmel M."/>
        </authorList>
    </citation>
    <scope>NUCLEOTIDE SEQUENCE [LARGE SCALE GENOMIC DNA]</scope>
    <source>
        <strain evidence="14 15">RCC1871</strain>
    </source>
</reference>
<keyword evidence="9 11" id="KW-0012">Acyltransferase</keyword>
<keyword evidence="6 11" id="KW-0472">Membrane</keyword>
<evidence type="ECO:0000256" key="4">
    <source>
        <dbReference type="ARBA" id="ARBA00022692"/>
    </source>
</evidence>
<feature type="transmembrane region" description="Helical" evidence="11">
    <location>
        <begin position="165"/>
        <end position="186"/>
    </location>
</feature>
<evidence type="ECO:0000313" key="15">
    <source>
        <dbReference type="Proteomes" id="UP001472866"/>
    </source>
</evidence>
<evidence type="ECO:0000256" key="3">
    <source>
        <dbReference type="ARBA" id="ARBA00022679"/>
    </source>
</evidence>
<feature type="transmembrane region" description="Helical" evidence="11">
    <location>
        <begin position="267"/>
        <end position="290"/>
    </location>
</feature>
<feature type="compositionally biased region" description="Gly residues" evidence="12">
    <location>
        <begin position="62"/>
        <end position="74"/>
    </location>
</feature>
<comment type="subcellular location">
    <subcellularLocation>
        <location evidence="1">Endomembrane system</location>
        <topology evidence="1">Multi-pass membrane protein</topology>
    </subcellularLocation>
</comment>
<dbReference type="EMBL" id="CP151502">
    <property type="protein sequence ID" value="WZN59970.1"/>
    <property type="molecule type" value="Genomic_DNA"/>
</dbReference>
<organism evidence="14 15">
    <name type="scientific">Chloropicon roscoffensis</name>
    <dbReference type="NCBI Taxonomy" id="1461544"/>
    <lineage>
        <taxon>Eukaryota</taxon>
        <taxon>Viridiplantae</taxon>
        <taxon>Chlorophyta</taxon>
        <taxon>Chloropicophyceae</taxon>
        <taxon>Chloropicales</taxon>
        <taxon>Chloropicaceae</taxon>
        <taxon>Chloropicon</taxon>
    </lineage>
</organism>
<comment type="domain">
    <text evidence="11">The DHHC domain is required for palmitoyltransferase activity.</text>
</comment>
<feature type="region of interest" description="Disordered" evidence="12">
    <location>
        <begin position="28"/>
        <end position="88"/>
    </location>
</feature>
<name>A0AAX4P1M5_9CHLO</name>
<accession>A0AAX4P1M5</accession>
<evidence type="ECO:0000256" key="1">
    <source>
        <dbReference type="ARBA" id="ARBA00004127"/>
    </source>
</evidence>
<feature type="domain" description="Palmitoyltransferase DHHC" evidence="13">
    <location>
        <begin position="223"/>
        <end position="347"/>
    </location>
</feature>
<dbReference type="InterPro" id="IPR039859">
    <property type="entry name" value="PFA4/ZDH16/20/ERF2-like"/>
</dbReference>
<keyword evidence="7" id="KW-0564">Palmitate</keyword>
<feature type="transmembrane region" description="Helical" evidence="11">
    <location>
        <begin position="310"/>
        <end position="337"/>
    </location>
</feature>
<feature type="transmembrane region" description="Helical" evidence="11">
    <location>
        <begin position="121"/>
        <end position="145"/>
    </location>
</feature>
<protein>
    <recommendedName>
        <fullName evidence="11">S-acyltransferase</fullName>
        <ecNumber evidence="11">2.3.1.225</ecNumber>
    </recommendedName>
    <alternativeName>
        <fullName evidence="11">Palmitoyltransferase</fullName>
    </alternativeName>
</protein>
<gene>
    <name evidence="14" type="ORF">HKI87_02g14980</name>
</gene>
<dbReference type="PANTHER" id="PTHR22883">
    <property type="entry name" value="ZINC FINGER DHHC DOMAIN CONTAINING PROTEIN"/>
    <property type="match status" value="1"/>
</dbReference>
<evidence type="ECO:0000256" key="6">
    <source>
        <dbReference type="ARBA" id="ARBA00023136"/>
    </source>
</evidence>
<evidence type="ECO:0000256" key="9">
    <source>
        <dbReference type="ARBA" id="ARBA00023315"/>
    </source>
</evidence>
<dbReference type="Proteomes" id="UP001472866">
    <property type="component" value="Chromosome 02"/>
</dbReference>
<comment type="similarity">
    <text evidence="2 11">Belongs to the DHHC palmitoyltransferase family.</text>
</comment>
<dbReference type="PROSITE" id="PS50216">
    <property type="entry name" value="DHHC"/>
    <property type="match status" value="1"/>
</dbReference>
<comment type="catalytic activity">
    <reaction evidence="10 11">
        <text>L-cysteinyl-[protein] + hexadecanoyl-CoA = S-hexadecanoyl-L-cysteinyl-[protein] + CoA</text>
        <dbReference type="Rhea" id="RHEA:36683"/>
        <dbReference type="Rhea" id="RHEA-COMP:10131"/>
        <dbReference type="Rhea" id="RHEA-COMP:11032"/>
        <dbReference type="ChEBI" id="CHEBI:29950"/>
        <dbReference type="ChEBI" id="CHEBI:57287"/>
        <dbReference type="ChEBI" id="CHEBI:57379"/>
        <dbReference type="ChEBI" id="CHEBI:74151"/>
        <dbReference type="EC" id="2.3.1.225"/>
    </reaction>
</comment>
<dbReference type="InterPro" id="IPR001594">
    <property type="entry name" value="Palmitoyltrfase_DHHC"/>
</dbReference>
<dbReference type="GO" id="GO:0006612">
    <property type="term" value="P:protein targeting to membrane"/>
    <property type="evidence" value="ECO:0007669"/>
    <property type="project" value="TreeGrafter"/>
</dbReference>
<evidence type="ECO:0000256" key="8">
    <source>
        <dbReference type="ARBA" id="ARBA00023288"/>
    </source>
</evidence>
<evidence type="ECO:0000256" key="12">
    <source>
        <dbReference type="SAM" id="MobiDB-lite"/>
    </source>
</evidence>
<dbReference type="GO" id="GO:0019706">
    <property type="term" value="F:protein-cysteine S-palmitoyltransferase activity"/>
    <property type="evidence" value="ECO:0007669"/>
    <property type="project" value="UniProtKB-EC"/>
</dbReference>
<evidence type="ECO:0000256" key="11">
    <source>
        <dbReference type="RuleBase" id="RU079119"/>
    </source>
</evidence>
<dbReference type="AlphaFoldDB" id="A0AAX4P1M5"/>
<keyword evidence="15" id="KW-1185">Reference proteome</keyword>
<keyword evidence="8" id="KW-0449">Lipoprotein</keyword>
<evidence type="ECO:0000256" key="7">
    <source>
        <dbReference type="ARBA" id="ARBA00023139"/>
    </source>
</evidence>
<evidence type="ECO:0000256" key="5">
    <source>
        <dbReference type="ARBA" id="ARBA00022989"/>
    </source>
</evidence>
<proteinExistence type="inferred from homology"/>
<evidence type="ECO:0000256" key="2">
    <source>
        <dbReference type="ARBA" id="ARBA00008574"/>
    </source>
</evidence>
<keyword evidence="4 11" id="KW-0812">Transmembrane</keyword>
<dbReference type="GO" id="GO:0005794">
    <property type="term" value="C:Golgi apparatus"/>
    <property type="evidence" value="ECO:0007669"/>
    <property type="project" value="TreeGrafter"/>
</dbReference>